<dbReference type="SMART" id="SM00034">
    <property type="entry name" value="CLECT"/>
    <property type="match status" value="1"/>
</dbReference>
<accession>A0A8C4ZZG2</accession>
<dbReference type="InterPro" id="IPR001304">
    <property type="entry name" value="C-type_lectin-like"/>
</dbReference>
<dbReference type="SUPFAM" id="SSF56436">
    <property type="entry name" value="C-type lectin-like"/>
    <property type="match status" value="1"/>
</dbReference>
<dbReference type="Proteomes" id="UP000694546">
    <property type="component" value="Chromosome 4"/>
</dbReference>
<proteinExistence type="predicted"/>
<dbReference type="PROSITE" id="PS50041">
    <property type="entry name" value="C_TYPE_LECTIN_2"/>
    <property type="match status" value="1"/>
</dbReference>
<dbReference type="Ensembl" id="ENSGMOT00000032900.1">
    <property type="protein sequence ID" value="ENSGMOP00000024241.1"/>
    <property type="gene ID" value="ENSGMOG00000033999.1"/>
</dbReference>
<dbReference type="Gene3D" id="3.10.100.10">
    <property type="entry name" value="Mannose-Binding Protein A, subunit A"/>
    <property type="match status" value="1"/>
</dbReference>
<evidence type="ECO:0000313" key="3">
    <source>
        <dbReference type="Proteomes" id="UP000694546"/>
    </source>
</evidence>
<dbReference type="InterPro" id="IPR016187">
    <property type="entry name" value="CTDL_fold"/>
</dbReference>
<dbReference type="PANTHER" id="PTHR45784:SF3">
    <property type="entry name" value="C-TYPE LECTIN DOMAIN FAMILY 4 MEMBER K-LIKE-RELATED"/>
    <property type="match status" value="1"/>
</dbReference>
<organism evidence="2 3">
    <name type="scientific">Gadus morhua</name>
    <name type="common">Atlantic cod</name>
    <dbReference type="NCBI Taxonomy" id="8049"/>
    <lineage>
        <taxon>Eukaryota</taxon>
        <taxon>Metazoa</taxon>
        <taxon>Chordata</taxon>
        <taxon>Craniata</taxon>
        <taxon>Vertebrata</taxon>
        <taxon>Euteleostomi</taxon>
        <taxon>Actinopterygii</taxon>
        <taxon>Neopterygii</taxon>
        <taxon>Teleostei</taxon>
        <taxon>Neoteleostei</taxon>
        <taxon>Acanthomorphata</taxon>
        <taxon>Zeiogadaria</taxon>
        <taxon>Gadariae</taxon>
        <taxon>Gadiformes</taxon>
        <taxon>Gadoidei</taxon>
        <taxon>Gadidae</taxon>
        <taxon>Gadus</taxon>
    </lineage>
</organism>
<reference evidence="2" key="1">
    <citation type="submission" date="2025-08" db="UniProtKB">
        <authorList>
            <consortium name="Ensembl"/>
        </authorList>
    </citation>
    <scope>IDENTIFICATION</scope>
</reference>
<name>A0A8C4ZZG2_GADMO</name>
<dbReference type="AlphaFoldDB" id="A0A8C4ZZG2"/>
<dbReference type="PANTHER" id="PTHR45784">
    <property type="entry name" value="C-TYPE LECTIN DOMAIN FAMILY 20 MEMBER A-RELATED"/>
    <property type="match status" value="1"/>
</dbReference>
<protein>
    <recommendedName>
        <fullName evidence="1">C-type lectin domain-containing protein</fullName>
    </recommendedName>
</protein>
<dbReference type="Pfam" id="PF00059">
    <property type="entry name" value="Lectin_C"/>
    <property type="match status" value="1"/>
</dbReference>
<dbReference type="InterPro" id="IPR016186">
    <property type="entry name" value="C-type_lectin-like/link_sf"/>
</dbReference>
<reference evidence="2" key="2">
    <citation type="submission" date="2025-09" db="UniProtKB">
        <authorList>
            <consortium name="Ensembl"/>
        </authorList>
    </citation>
    <scope>IDENTIFICATION</scope>
</reference>
<evidence type="ECO:0000313" key="2">
    <source>
        <dbReference type="Ensembl" id="ENSGMOP00000024241.1"/>
    </source>
</evidence>
<keyword evidence="3" id="KW-1185">Reference proteome</keyword>
<dbReference type="GeneTree" id="ENSGT01150000288158"/>
<sequence>TAQFADISSGMLCASACRINNHSGLPWQKMPGPFFGPSPALVTALDAEFCKYKYWTDAQQHCREQNGDLATVDNVADLQHLQESRTGFNYDDDFMWIGLYDDRTRWKWSLGDQDYKVDFSGNEENCTTMYYNGSWMDKSCDARFSIKSPTTSWSQTQ</sequence>
<feature type="domain" description="C-type lectin" evidence="1">
    <location>
        <begin position="46"/>
        <end position="141"/>
    </location>
</feature>
<evidence type="ECO:0000259" key="1">
    <source>
        <dbReference type="PROSITE" id="PS50041"/>
    </source>
</evidence>